<dbReference type="Gene3D" id="1.25.40.10">
    <property type="entry name" value="Tetratricopeptide repeat domain"/>
    <property type="match status" value="1"/>
</dbReference>
<comment type="caution">
    <text evidence="5">The sequence shown here is derived from an EMBL/GenBank/DDBJ whole genome shotgun (WGS) entry which is preliminary data.</text>
</comment>
<dbReference type="Pfam" id="PF13432">
    <property type="entry name" value="TPR_16"/>
    <property type="match status" value="1"/>
</dbReference>
<evidence type="ECO:0000313" key="6">
    <source>
        <dbReference type="Proteomes" id="UP000321947"/>
    </source>
</evidence>
<evidence type="ECO:0000256" key="1">
    <source>
        <dbReference type="ARBA" id="ARBA00022737"/>
    </source>
</evidence>
<dbReference type="PANTHER" id="PTHR16193:SF0">
    <property type="entry name" value="TETRATRICOPEPTIDE REPEAT PROTEIN 27"/>
    <property type="match status" value="1"/>
</dbReference>
<protein>
    <submittedName>
        <fullName evidence="5">Tetratricopeptide repeat protein 27-like protein</fullName>
    </submittedName>
</protein>
<gene>
    <name evidence="5" type="ORF">E5676_scaffold232G00800</name>
</gene>
<dbReference type="SMART" id="SM00028">
    <property type="entry name" value="TPR"/>
    <property type="match status" value="4"/>
</dbReference>
<proteinExistence type="predicted"/>
<keyword evidence="2 3" id="KW-0802">TPR repeat</keyword>
<dbReference type="InterPro" id="IPR019734">
    <property type="entry name" value="TPR_rpt"/>
</dbReference>
<keyword evidence="1" id="KW-0677">Repeat</keyword>
<evidence type="ECO:0000256" key="4">
    <source>
        <dbReference type="SAM" id="MobiDB-lite"/>
    </source>
</evidence>
<feature type="region of interest" description="Disordered" evidence="4">
    <location>
        <begin position="332"/>
        <end position="355"/>
    </location>
</feature>
<dbReference type="Proteomes" id="UP000321947">
    <property type="component" value="Unassembled WGS sequence"/>
</dbReference>
<reference evidence="5 6" key="1">
    <citation type="submission" date="2019-08" db="EMBL/GenBank/DDBJ databases">
        <title>Draft genome sequences of two oriental melons (Cucumis melo L. var makuwa).</title>
        <authorList>
            <person name="Kwon S.-Y."/>
        </authorList>
    </citation>
    <scope>NUCLEOTIDE SEQUENCE [LARGE SCALE GENOMIC DNA]</scope>
    <source>
        <strain evidence="6">cv. Chang Bougi</strain>
        <tissue evidence="5">Leaf</tissue>
    </source>
</reference>
<name>A0A5D3BH33_CUCMM</name>
<dbReference type="InterPro" id="IPR011990">
    <property type="entry name" value="TPR-like_helical_dom_sf"/>
</dbReference>
<dbReference type="PANTHER" id="PTHR16193">
    <property type="entry name" value="TETRATRICOPEPTIDE REPEAT PROTEIN 27"/>
    <property type="match status" value="1"/>
</dbReference>
<dbReference type="SUPFAM" id="SSF48452">
    <property type="entry name" value="TPR-like"/>
    <property type="match status" value="2"/>
</dbReference>
<organism evidence="5 6">
    <name type="scientific">Cucumis melo var. makuwa</name>
    <name type="common">Oriental melon</name>
    <dbReference type="NCBI Taxonomy" id="1194695"/>
    <lineage>
        <taxon>Eukaryota</taxon>
        <taxon>Viridiplantae</taxon>
        <taxon>Streptophyta</taxon>
        <taxon>Embryophyta</taxon>
        <taxon>Tracheophyta</taxon>
        <taxon>Spermatophyta</taxon>
        <taxon>Magnoliopsida</taxon>
        <taxon>eudicotyledons</taxon>
        <taxon>Gunneridae</taxon>
        <taxon>Pentapetalae</taxon>
        <taxon>rosids</taxon>
        <taxon>fabids</taxon>
        <taxon>Cucurbitales</taxon>
        <taxon>Cucurbitaceae</taxon>
        <taxon>Benincaseae</taxon>
        <taxon>Cucumis</taxon>
    </lineage>
</organism>
<accession>A0A5D3BH33</accession>
<evidence type="ECO:0000256" key="2">
    <source>
        <dbReference type="ARBA" id="ARBA00022803"/>
    </source>
</evidence>
<evidence type="ECO:0000313" key="5">
    <source>
        <dbReference type="EMBL" id="TYJ98349.1"/>
    </source>
</evidence>
<evidence type="ECO:0000256" key="3">
    <source>
        <dbReference type="PROSITE-ProRule" id="PRU00339"/>
    </source>
</evidence>
<dbReference type="EMBL" id="SSTD01018108">
    <property type="protein sequence ID" value="TYJ98349.1"/>
    <property type="molecule type" value="Genomic_DNA"/>
</dbReference>
<feature type="repeat" description="TPR" evidence="3">
    <location>
        <begin position="619"/>
        <end position="652"/>
    </location>
</feature>
<dbReference type="AlphaFoldDB" id="A0A5D3BH33"/>
<dbReference type="InterPro" id="IPR044244">
    <property type="entry name" value="TTC27/Emw1"/>
</dbReference>
<sequence>MSESAPDFLRTHELRLLYCTFSSLPSDCPAASQTQASPNGLHECLDIFVNSIVAGDYQKALASNATRLVLGLVNPCQFTDSTECAEQVYAELLECAEKFVISKFENEEDRLCRLMIVVCIAIASFLSFTQSNVSGPLEGLARSPMAVIESKVEGFVEWDNWARHQLMFTGSDLFGKFTNIQYIVFAKMLLTRIKDMLSKENASSICGMKSISWWLARVLLFQQRILDERSSSLFDHLQVLMGEALVDFGTQENVKSYWGANLQEGEAPMIVSMIHLEAGIMEYHYGRVDSCRQHFESAEAESGLELSITGVLGFRTSYQVEPKAQLVLVANTDSSEREPGNRAHGSTMHKDNLPSQSKTFETSDILMAPKLLNTDDESGTKADGIHNGGSTIPNLRPIQQAIILAKCLLIEKSSRSDEMQRWDMAPYIEAIDTQQSSLFMVRFFCNILRVRWESSRSRTKERALVMMEKLVEGYYDCYPGVVQRMYFCCGVYVPTFPALRKEYGELLVSCGLIGEAVKIFEELELWDNLIFCYRLLEKKAAAVDLIKSRLSQMPNDPKLWCSLGDVTNNDACYEKALEVSNNRSARAKRSLARSAYSRGDYETSKTLWESAMALNSMYPDGWFALGAAALKARDIDKALDGFTRAVQLDPENGEAWNNIACLHMIKKRNKEAFIAFKEALKFKRNSWQLWENYSHVALDTGNIGQALEAVQQVADMTNNKRVDAELLERIMQEVERRASNSHSESNYHEADLAVEKSRETDHMVELIGKVLRQIVRVGTGADIWGIYARWHKIKGDFTMCSEALLKQVRSYQGSDLWKDREKFIKFAQASLELSRVYMHISSTANSQRELYAAEMHLKNTVKQGVNFSDTKEYRDLEACLDEAKDYTTWMALCMVLASDSIPVPLNLFKLVD</sequence>
<dbReference type="PROSITE" id="PS50005">
    <property type="entry name" value="TPR"/>
    <property type="match status" value="1"/>
</dbReference>
<dbReference type="PROSITE" id="PS50293">
    <property type="entry name" value="TPR_REGION"/>
    <property type="match status" value="1"/>
</dbReference>